<dbReference type="InterPro" id="IPR036249">
    <property type="entry name" value="Thioredoxin-like_sf"/>
</dbReference>
<dbReference type="RefSeq" id="WP_311426910.1">
    <property type="nucleotide sequence ID" value="NZ_JAVRIA010000002.1"/>
</dbReference>
<protein>
    <submittedName>
        <fullName evidence="5">TlpA disulfide reductase family protein</fullName>
    </submittedName>
</protein>
<evidence type="ECO:0000313" key="6">
    <source>
        <dbReference type="Proteomes" id="UP001259492"/>
    </source>
</evidence>
<evidence type="ECO:0000256" key="3">
    <source>
        <dbReference type="ARBA" id="ARBA00023284"/>
    </source>
</evidence>
<name>A0ABU2YIY9_9FLAO</name>
<dbReference type="InterPro" id="IPR013766">
    <property type="entry name" value="Thioredoxin_domain"/>
</dbReference>
<dbReference type="CDD" id="cd02966">
    <property type="entry name" value="TlpA_like_family"/>
    <property type="match status" value="1"/>
</dbReference>
<gene>
    <name evidence="5" type="ORF">RM697_05760</name>
</gene>
<dbReference type="PANTHER" id="PTHR42852">
    <property type="entry name" value="THIOL:DISULFIDE INTERCHANGE PROTEIN DSBE"/>
    <property type="match status" value="1"/>
</dbReference>
<keyword evidence="3" id="KW-0676">Redox-active center</keyword>
<dbReference type="InterPro" id="IPR017937">
    <property type="entry name" value="Thioredoxin_CS"/>
</dbReference>
<feature type="domain" description="Thioredoxin" evidence="4">
    <location>
        <begin position="300"/>
        <end position="435"/>
    </location>
</feature>
<reference evidence="5 6" key="1">
    <citation type="submission" date="2023-09" db="EMBL/GenBank/DDBJ databases">
        <authorList>
            <person name="Rey-Velasco X."/>
        </authorList>
    </citation>
    <scope>NUCLEOTIDE SEQUENCE [LARGE SCALE GENOMIC DNA]</scope>
    <source>
        <strain evidence="5 6">W332</strain>
    </source>
</reference>
<sequence length="435" mass="49498">MKNIVLLFSLISYLGFSQHTISGTFSPVEEYTYAFLYKAEPDGAVYIDKGKLDDNGNFSIALDSTYPTGIYKIVYAIPPEENNFDFIYNGKENIIFNFSLEKGLEFTESQENKLWTSYTKSIEMVNLTISNFYQKESADEKAYIDIFKTLKDTQNAYEESTNGLLVSEFIKANRSYIPEGLEDISTYSSNLKNYYLKHIDFSSPLLQSSDFLLDRIMGYVFGIAPNADNTTYKLLVDELAEAIGDNLSIKTSLLSLVWQRFVTIKNEELGLYMIDTHLLELAKNANDQLLVESLSSFKSSALGVKAADFSLTTTVNGEKVTSTLHELKDSEQYLLVFWSSTCGHCLEELPQFMAFMKDKPNTKIIAFALEDDPTNWQKEIINFPDFTHVIGLQKWDNPMANAYNVKATPSYFILDKNKIIVGKPEQLEDLKMMLK</sequence>
<dbReference type="InterPro" id="IPR013740">
    <property type="entry name" value="Redoxin"/>
</dbReference>
<dbReference type="Proteomes" id="UP001259492">
    <property type="component" value="Unassembled WGS sequence"/>
</dbReference>
<dbReference type="Gene3D" id="3.40.30.10">
    <property type="entry name" value="Glutaredoxin"/>
    <property type="match status" value="1"/>
</dbReference>
<dbReference type="PANTHER" id="PTHR42852:SF13">
    <property type="entry name" value="PROTEIN DIPZ"/>
    <property type="match status" value="1"/>
</dbReference>
<dbReference type="Pfam" id="PF08534">
    <property type="entry name" value="Redoxin"/>
    <property type="match status" value="1"/>
</dbReference>
<keyword evidence="6" id="KW-1185">Reference proteome</keyword>
<dbReference type="PROSITE" id="PS51352">
    <property type="entry name" value="THIOREDOXIN_2"/>
    <property type="match status" value="1"/>
</dbReference>
<comment type="subcellular location">
    <subcellularLocation>
        <location evidence="1">Cell envelope</location>
    </subcellularLocation>
</comment>
<proteinExistence type="predicted"/>
<evidence type="ECO:0000256" key="2">
    <source>
        <dbReference type="ARBA" id="ARBA00022748"/>
    </source>
</evidence>
<dbReference type="SUPFAM" id="SSF52833">
    <property type="entry name" value="Thioredoxin-like"/>
    <property type="match status" value="1"/>
</dbReference>
<evidence type="ECO:0000259" key="4">
    <source>
        <dbReference type="PROSITE" id="PS51352"/>
    </source>
</evidence>
<dbReference type="PROSITE" id="PS00194">
    <property type="entry name" value="THIOREDOXIN_1"/>
    <property type="match status" value="1"/>
</dbReference>
<organism evidence="5 6">
    <name type="scientific">Microcosmobacter mediterraneus</name>
    <dbReference type="NCBI Taxonomy" id="3075607"/>
    <lineage>
        <taxon>Bacteria</taxon>
        <taxon>Pseudomonadati</taxon>
        <taxon>Bacteroidota</taxon>
        <taxon>Flavobacteriia</taxon>
        <taxon>Flavobacteriales</taxon>
        <taxon>Flavobacteriaceae</taxon>
        <taxon>Microcosmobacter</taxon>
    </lineage>
</organism>
<evidence type="ECO:0000256" key="1">
    <source>
        <dbReference type="ARBA" id="ARBA00004196"/>
    </source>
</evidence>
<comment type="caution">
    <text evidence="5">The sequence shown here is derived from an EMBL/GenBank/DDBJ whole genome shotgun (WGS) entry which is preliminary data.</text>
</comment>
<keyword evidence="2" id="KW-0201">Cytochrome c-type biogenesis</keyword>
<dbReference type="InterPro" id="IPR050553">
    <property type="entry name" value="Thioredoxin_ResA/DsbE_sf"/>
</dbReference>
<dbReference type="EMBL" id="JAVRIA010000002">
    <property type="protein sequence ID" value="MDT0558141.1"/>
    <property type="molecule type" value="Genomic_DNA"/>
</dbReference>
<evidence type="ECO:0000313" key="5">
    <source>
        <dbReference type="EMBL" id="MDT0558141.1"/>
    </source>
</evidence>
<accession>A0ABU2YIY9</accession>